<protein>
    <submittedName>
        <fullName evidence="4">tRNA (Cmo5U34)-methyltransferase</fullName>
    </submittedName>
</protein>
<dbReference type="InterPro" id="IPR041698">
    <property type="entry name" value="Methyltransf_25"/>
</dbReference>
<evidence type="ECO:0000256" key="2">
    <source>
        <dbReference type="ARBA" id="ARBA00022679"/>
    </source>
</evidence>
<name>A0A1H7QJT8_OLID1</name>
<gene>
    <name evidence="4" type="ORF">SAMN05661044_02619</name>
</gene>
<keyword evidence="2 4" id="KW-0808">Transferase</keyword>
<sequence length="241" mass="27358">MMNQFSSKSTVQEIKERFDQDVERFSNLNTGQQTTIDATLNMDLIIDSIVALSPNLKNILDVGCGAGNYTLKLLSKKAPLSCTLLDLSLPMLERAKERIEKVNKGDVNLIHEDIRTAPLKENHYCAIMASAVLHHLRDDQDWEEVFSKLYRLLKPGGSLWVSDLIVQENAALQQVIYNERYGNYLTALKGAQYRNDVFDYIAKEDSPRSLNYQLKLLEKVGFKSVELLHKNLCFASFGAIK</sequence>
<dbReference type="CDD" id="cd02440">
    <property type="entry name" value="AdoMet_MTases"/>
    <property type="match status" value="1"/>
</dbReference>
<dbReference type="Gene3D" id="3.40.50.150">
    <property type="entry name" value="Vaccinia Virus protein VP39"/>
    <property type="match status" value="1"/>
</dbReference>
<dbReference type="GO" id="GO:0008168">
    <property type="term" value="F:methyltransferase activity"/>
    <property type="evidence" value="ECO:0007669"/>
    <property type="project" value="UniProtKB-KW"/>
</dbReference>
<dbReference type="SUPFAM" id="SSF53335">
    <property type="entry name" value="S-adenosyl-L-methionine-dependent methyltransferases"/>
    <property type="match status" value="1"/>
</dbReference>
<proteinExistence type="predicted"/>
<reference evidence="5" key="1">
    <citation type="submission" date="2016-10" db="EMBL/GenBank/DDBJ databases">
        <authorList>
            <person name="Varghese N."/>
            <person name="Submissions S."/>
        </authorList>
    </citation>
    <scope>NUCLEOTIDE SEQUENCE [LARGE SCALE GENOMIC DNA]</scope>
    <source>
        <strain evidence="5">DSM 18733</strain>
    </source>
</reference>
<dbReference type="InterPro" id="IPR029063">
    <property type="entry name" value="SAM-dependent_MTases_sf"/>
</dbReference>
<dbReference type="Proteomes" id="UP000199421">
    <property type="component" value="Unassembled WGS sequence"/>
</dbReference>
<evidence type="ECO:0000313" key="5">
    <source>
        <dbReference type="Proteomes" id="UP000199421"/>
    </source>
</evidence>
<dbReference type="EMBL" id="FOAF01000002">
    <property type="protein sequence ID" value="SEL48173.1"/>
    <property type="molecule type" value="Genomic_DNA"/>
</dbReference>
<keyword evidence="5" id="KW-1185">Reference proteome</keyword>
<dbReference type="PANTHER" id="PTHR43861">
    <property type="entry name" value="TRANS-ACONITATE 2-METHYLTRANSFERASE-RELATED"/>
    <property type="match status" value="1"/>
</dbReference>
<dbReference type="Pfam" id="PF13649">
    <property type="entry name" value="Methyltransf_25"/>
    <property type="match status" value="1"/>
</dbReference>
<evidence type="ECO:0000256" key="1">
    <source>
        <dbReference type="ARBA" id="ARBA00022603"/>
    </source>
</evidence>
<keyword evidence="1 4" id="KW-0489">Methyltransferase</keyword>
<feature type="domain" description="Methyltransferase" evidence="3">
    <location>
        <begin position="59"/>
        <end position="157"/>
    </location>
</feature>
<evidence type="ECO:0000313" key="4">
    <source>
        <dbReference type="EMBL" id="SEL48173.1"/>
    </source>
</evidence>
<dbReference type="AlphaFoldDB" id="A0A1H7QJT8"/>
<dbReference type="RefSeq" id="WP_238383753.1">
    <property type="nucleotide sequence ID" value="NZ_FOAF01000002.1"/>
</dbReference>
<evidence type="ECO:0000259" key="3">
    <source>
        <dbReference type="Pfam" id="PF13649"/>
    </source>
</evidence>
<organism evidence="4 5">
    <name type="scientific">Olivibacter domesticus</name>
    <name type="common">Pseudosphingobacterium domesticum</name>
    <dbReference type="NCBI Taxonomy" id="407022"/>
    <lineage>
        <taxon>Bacteria</taxon>
        <taxon>Pseudomonadati</taxon>
        <taxon>Bacteroidota</taxon>
        <taxon>Sphingobacteriia</taxon>
        <taxon>Sphingobacteriales</taxon>
        <taxon>Sphingobacteriaceae</taxon>
        <taxon>Olivibacter</taxon>
    </lineage>
</organism>
<accession>A0A1H7QJT8</accession>
<dbReference type="PANTHER" id="PTHR43861:SF1">
    <property type="entry name" value="TRANS-ACONITATE 2-METHYLTRANSFERASE"/>
    <property type="match status" value="1"/>
</dbReference>
<dbReference type="GO" id="GO:0032259">
    <property type="term" value="P:methylation"/>
    <property type="evidence" value="ECO:0007669"/>
    <property type="project" value="UniProtKB-KW"/>
</dbReference>
<dbReference type="STRING" id="407022.SAMN05661044_02619"/>